<feature type="compositionally biased region" description="Pro residues" evidence="1">
    <location>
        <begin position="32"/>
        <end position="58"/>
    </location>
</feature>
<gene>
    <name evidence="2" type="ORF">E4K62_11115</name>
</gene>
<feature type="region of interest" description="Disordered" evidence="1">
    <location>
        <begin position="17"/>
        <end position="58"/>
    </location>
</feature>
<proteinExistence type="predicted"/>
<evidence type="ECO:0000313" key="3">
    <source>
        <dbReference type="Proteomes" id="UP000295748"/>
    </source>
</evidence>
<accession>A0ABX5SV91</accession>
<evidence type="ECO:0000313" key="2">
    <source>
        <dbReference type="EMBL" id="QBR89185.1"/>
    </source>
</evidence>
<reference evidence="2 3" key="1">
    <citation type="submission" date="2019-03" db="EMBL/GenBank/DDBJ databases">
        <authorList>
            <person name="Dong K."/>
        </authorList>
    </citation>
    <scope>NUCLEOTIDE SEQUENCE [LARGE SCALE GENOMIC DNA]</scope>
    <source>
        <strain evidence="3">dk512</strain>
    </source>
</reference>
<dbReference type="RefSeq" id="WP_135067434.1">
    <property type="nucleotide sequence ID" value="NZ_CP038266.1"/>
</dbReference>
<protein>
    <submittedName>
        <fullName evidence="2">Uncharacterized protein</fullName>
    </submittedName>
</protein>
<dbReference type="EMBL" id="CP038266">
    <property type="protein sequence ID" value="QBR89185.1"/>
    <property type="molecule type" value="Genomic_DNA"/>
</dbReference>
<keyword evidence="3" id="KW-1185">Reference proteome</keyword>
<sequence>MAAPLLAGCGLGIPLGGGLPTGATSSTSSASAPPPLEPEPAPVEPPAPAAPAVPPVTAPPDAAAEICATARLAFASPTVDDAEDEIFAIRQRNLERAESDALFWHVWQLADAWDGYAALRDTPELTDGAVVVRAALENLLAECEALAY</sequence>
<dbReference type="Proteomes" id="UP000295748">
    <property type="component" value="Chromosome"/>
</dbReference>
<feature type="compositionally biased region" description="Low complexity" evidence="1">
    <location>
        <begin position="21"/>
        <end position="31"/>
    </location>
</feature>
<evidence type="ECO:0000256" key="1">
    <source>
        <dbReference type="SAM" id="MobiDB-lite"/>
    </source>
</evidence>
<organism evidence="2 3">
    <name type="scientific">Microbacterium wangchenii</name>
    <dbReference type="NCBI Taxonomy" id="2541726"/>
    <lineage>
        <taxon>Bacteria</taxon>
        <taxon>Bacillati</taxon>
        <taxon>Actinomycetota</taxon>
        <taxon>Actinomycetes</taxon>
        <taxon>Micrococcales</taxon>
        <taxon>Microbacteriaceae</taxon>
        <taxon>Microbacterium</taxon>
    </lineage>
</organism>
<name>A0ABX5SV91_9MICO</name>